<dbReference type="RefSeq" id="WP_069854316.1">
    <property type="nucleotide sequence ID" value="NZ_LNPX01000004.1"/>
</dbReference>
<name>A0AAP7IG34_9STAP</name>
<accession>A0AAP7IG34</accession>
<organism evidence="1 2">
    <name type="scientific">Staphylococcus equorum</name>
    <dbReference type="NCBI Taxonomy" id="246432"/>
    <lineage>
        <taxon>Bacteria</taxon>
        <taxon>Bacillati</taxon>
        <taxon>Bacillota</taxon>
        <taxon>Bacilli</taxon>
        <taxon>Bacillales</taxon>
        <taxon>Staphylococcaceae</taxon>
        <taxon>Staphylococcus</taxon>
    </lineage>
</organism>
<dbReference type="Proteomes" id="UP000095464">
    <property type="component" value="Unassembled WGS sequence"/>
</dbReference>
<evidence type="ECO:0000313" key="2">
    <source>
        <dbReference type="Proteomes" id="UP000095464"/>
    </source>
</evidence>
<comment type="caution">
    <text evidence="1">The sequence shown here is derived from an EMBL/GenBank/DDBJ whole genome shotgun (WGS) entry which is preliminary data.</text>
</comment>
<gene>
    <name evidence="1" type="ORF">ASS94_00915</name>
</gene>
<proteinExistence type="predicted"/>
<sequence>MRKITDKEELESITGGVRKPDKDIKNWITELSLALTHYIGYVRTNGVYKVLEQPYSIKTVSDNQNKDNKQTYIVIDDVIDTYSESNYDKYHLHIEKEINNKTNANHLSASQMSLYLDSTKLNYEITRLKEKGFKIKLYEDENNTKCLVAIKGGNLIHNIEKDFIELECGDLETAKDFASKTNLWNNFIQSSIKQNK</sequence>
<evidence type="ECO:0000313" key="1">
    <source>
        <dbReference type="EMBL" id="OEK58916.1"/>
    </source>
</evidence>
<protein>
    <submittedName>
        <fullName evidence="1">Uncharacterized protein</fullName>
    </submittedName>
</protein>
<dbReference type="EMBL" id="LNPX01000004">
    <property type="protein sequence ID" value="OEK58916.1"/>
    <property type="molecule type" value="Genomic_DNA"/>
</dbReference>
<reference evidence="2" key="1">
    <citation type="submission" date="2015-11" db="EMBL/GenBank/DDBJ databases">
        <title>Genomic diversity of Staphylococcus saprophyticus strains from urinary tract infections, animal surfaces, and fermented foods.</title>
        <authorList>
            <person name="Wolfe B.E."/>
        </authorList>
    </citation>
    <scope>NUCLEOTIDE SEQUENCE [LARGE SCALE GENOMIC DNA]</scope>
    <source>
        <strain evidence="2">738_7</strain>
    </source>
</reference>
<dbReference type="AlphaFoldDB" id="A0AAP7IG34"/>